<dbReference type="Gene3D" id="1.25.10.10">
    <property type="entry name" value="Leucine-rich Repeat Variant"/>
    <property type="match status" value="1"/>
</dbReference>
<name>A0ABD3H5R2_9MARC</name>
<gene>
    <name evidence="1" type="ORF">R1sor_003458</name>
</gene>
<dbReference type="Proteomes" id="UP001633002">
    <property type="component" value="Unassembled WGS sequence"/>
</dbReference>
<dbReference type="EMBL" id="JBJQOH010000006">
    <property type="protein sequence ID" value="KAL3685436.1"/>
    <property type="molecule type" value="Genomic_DNA"/>
</dbReference>
<comment type="caution">
    <text evidence="1">The sequence shown here is derived from an EMBL/GenBank/DDBJ whole genome shotgun (WGS) entry which is preliminary data.</text>
</comment>
<dbReference type="AlphaFoldDB" id="A0ABD3H5R2"/>
<protein>
    <recommendedName>
        <fullName evidence="3">ARM repeat superfamily protein</fullName>
    </recommendedName>
</protein>
<accession>A0ABD3H5R2</accession>
<dbReference type="InterPro" id="IPR011989">
    <property type="entry name" value="ARM-like"/>
</dbReference>
<evidence type="ECO:0000313" key="2">
    <source>
        <dbReference type="Proteomes" id="UP001633002"/>
    </source>
</evidence>
<dbReference type="InterPro" id="IPR016024">
    <property type="entry name" value="ARM-type_fold"/>
</dbReference>
<proteinExistence type="predicted"/>
<evidence type="ECO:0008006" key="3">
    <source>
        <dbReference type="Google" id="ProtNLM"/>
    </source>
</evidence>
<evidence type="ECO:0000313" key="1">
    <source>
        <dbReference type="EMBL" id="KAL3685436.1"/>
    </source>
</evidence>
<sequence length="1215" mass="137691">MESLFRTGRWRQPNRSVDTTKRVENGGTLQFPAEVADLLCEDNVLKAHFGMLMKDIEQDSDSSFLLEVQTVLRKYIVEGAIDDVSMANLIARPSYEALHLFSYHTRIRVSWLVQEHGKGVDAAHKWVTEKVFPKRRSLRAVFRLLSSPSTDKHVQMFILWLLGRLNGITYEHRYHPAPEVFRDILLADPAIEDSIMRILKAIAEDVNRSPLVVFETEGEDRFQNDWERREYYDGEGRAWMDFMPHASESIVSWIVEDTDWLAVKAGMGWVLGGSRSHLALGRPFISKLADVIKRRPLDMKALEYFLRFFRDWDDITEIPSTDKDNLSKVLLMVLSEINQTQTVGGWTEMGWKTSTVLLLLGCPLKYPLDCPCCLDIGPIQLQPIQSMDVESRATKLLDGFDRLFDIIEDSQCKVAQVVALKIMVFLLERCPGTGARSIFWRSRAVSALASLLKEHDEMIKELALQILLRMPSRKRGTSYGPPDGYSCIQHIASMSCVPMHIFIYIKYRKKKVYDFFLGFIRELEEVGVSCLIETPDLVEDIVCILREQSKEGYLGEECVSAMLLLSCLLLYDKSGRAFSQLVTAPELIETLVRVSKCHIDSDFNVHKLVRLIFSSFSSEKGRVILRNPAVQEVMHGMILSLQNSDQSVIEFSNTLSFLLALVKEESGVEHVLSFPESVESVVRFLIRIRKEQVESCSHTPIGSHKERRQISANAVYSSSDFILRLVRKTTQQGRDRIFGVKGFLDSLIDLLDEEQFEEAQANILQILHLLCTDPEQRGKFLANHLFPEKCSKLLLCRRGRRHQIEAGVTVLCRRLTVHLGVEMKNKTMRLVSRGLQELVSQLKESDEEQENQAFLFKLLLDRKDDGWVHWTQIGDYFLGAAKALDRLVSSTVHCQQENLRGDALEILGICTRRLEDGTNPLKLGEGQRQHKLQMILQAVSTILNQMSVGEYSVFLRFLRRLGSDCRQSSSVILKHQEAVQNFIQLSIQDADQKAKGDALDCLYYIVQPLAASPTFSNITGEGIYLLQELSKALGSIAGGTEADNSIKIQLASVKVLYILVWVKSAWEYKSYKTKSAVSCLSEALKCWIVGDTHVLENLVTLLHRDEPDGYYDMVIAVLLYAGENSARALDHIAQLPRTLERLAKLVSGANRGVQQAAFRFLRLLIKKNTCNIRARASGGLLICLVHVISTKVGGESLASQAIRLLVLVLFRTTKL</sequence>
<organism evidence="1 2">
    <name type="scientific">Riccia sorocarpa</name>
    <dbReference type="NCBI Taxonomy" id="122646"/>
    <lineage>
        <taxon>Eukaryota</taxon>
        <taxon>Viridiplantae</taxon>
        <taxon>Streptophyta</taxon>
        <taxon>Embryophyta</taxon>
        <taxon>Marchantiophyta</taxon>
        <taxon>Marchantiopsida</taxon>
        <taxon>Marchantiidae</taxon>
        <taxon>Marchantiales</taxon>
        <taxon>Ricciaceae</taxon>
        <taxon>Riccia</taxon>
    </lineage>
</organism>
<dbReference type="SUPFAM" id="SSF48371">
    <property type="entry name" value="ARM repeat"/>
    <property type="match status" value="2"/>
</dbReference>
<keyword evidence="2" id="KW-1185">Reference proteome</keyword>
<reference evidence="1 2" key="1">
    <citation type="submission" date="2024-09" db="EMBL/GenBank/DDBJ databases">
        <title>Chromosome-scale assembly of Riccia sorocarpa.</title>
        <authorList>
            <person name="Paukszto L."/>
        </authorList>
    </citation>
    <scope>NUCLEOTIDE SEQUENCE [LARGE SCALE GENOMIC DNA]</scope>
    <source>
        <strain evidence="1">LP-2024</strain>
        <tissue evidence="1">Aerial parts of the thallus</tissue>
    </source>
</reference>